<feature type="non-terminal residue" evidence="2">
    <location>
        <position position="1"/>
    </location>
</feature>
<evidence type="ECO:0000259" key="1">
    <source>
        <dbReference type="PROSITE" id="PS50234"/>
    </source>
</evidence>
<dbReference type="PROSITE" id="PS50234">
    <property type="entry name" value="VWFA"/>
    <property type="match status" value="1"/>
</dbReference>
<protein>
    <recommendedName>
        <fullName evidence="1">VWFA domain-containing protein</fullName>
    </recommendedName>
</protein>
<name>A0A0L8HJZ3_OCTBM</name>
<dbReference type="EMBL" id="KQ417977">
    <property type="protein sequence ID" value="KOF89459.1"/>
    <property type="molecule type" value="Genomic_DNA"/>
</dbReference>
<gene>
    <name evidence="2" type="ORF">OCBIM_22013063mg</name>
</gene>
<organism evidence="2">
    <name type="scientific">Octopus bimaculoides</name>
    <name type="common">California two-spotted octopus</name>
    <dbReference type="NCBI Taxonomy" id="37653"/>
    <lineage>
        <taxon>Eukaryota</taxon>
        <taxon>Metazoa</taxon>
        <taxon>Spiralia</taxon>
        <taxon>Lophotrochozoa</taxon>
        <taxon>Mollusca</taxon>
        <taxon>Cephalopoda</taxon>
        <taxon>Coleoidea</taxon>
        <taxon>Octopodiformes</taxon>
        <taxon>Octopoda</taxon>
        <taxon>Incirrata</taxon>
        <taxon>Octopodidae</taxon>
        <taxon>Octopus</taxon>
    </lineage>
</organism>
<dbReference type="OrthoDB" id="6085948at2759"/>
<dbReference type="SUPFAM" id="SSF53300">
    <property type="entry name" value="vWA-like"/>
    <property type="match status" value="1"/>
</dbReference>
<dbReference type="PANTHER" id="PTHR24020">
    <property type="entry name" value="COLLAGEN ALPHA"/>
    <property type="match status" value="1"/>
</dbReference>
<proteinExistence type="predicted"/>
<sequence>CNGKVDINFVFDSSSMGYKDSHDVNTFISSSISDEYLASKKFKLGLITGECRALKGFYFNTYQTKRDILEHLDDFQKTTIASLLEKTLKVSLKAEYGARQGARKVAVIFLKGKLSNPERMITNARFLRQSGIEVFVIKMDELNSDKTLATITEEGNILDATSVVNMVQVSGEFLNQLCKR</sequence>
<dbReference type="AlphaFoldDB" id="A0A0L8HJZ3"/>
<dbReference type="Gene3D" id="3.40.50.410">
    <property type="entry name" value="von Willebrand factor, type A domain"/>
    <property type="match status" value="1"/>
</dbReference>
<dbReference type="Pfam" id="PF00092">
    <property type="entry name" value="VWA"/>
    <property type="match status" value="1"/>
</dbReference>
<dbReference type="SMART" id="SM00327">
    <property type="entry name" value="VWA"/>
    <property type="match status" value="1"/>
</dbReference>
<feature type="domain" description="VWFA" evidence="1">
    <location>
        <begin position="6"/>
        <end position="177"/>
    </location>
</feature>
<evidence type="ECO:0000313" key="2">
    <source>
        <dbReference type="EMBL" id="KOF89459.1"/>
    </source>
</evidence>
<dbReference type="InterPro" id="IPR050525">
    <property type="entry name" value="ECM_Assembly_Org"/>
</dbReference>
<accession>A0A0L8HJZ3</accession>
<dbReference type="InterPro" id="IPR036465">
    <property type="entry name" value="vWFA_dom_sf"/>
</dbReference>
<dbReference type="InterPro" id="IPR002035">
    <property type="entry name" value="VWF_A"/>
</dbReference>
<reference evidence="2" key="1">
    <citation type="submission" date="2015-07" db="EMBL/GenBank/DDBJ databases">
        <title>MeaNS - Measles Nucleotide Surveillance Program.</title>
        <authorList>
            <person name="Tran T."/>
            <person name="Druce J."/>
        </authorList>
    </citation>
    <scope>NUCLEOTIDE SEQUENCE</scope>
    <source>
        <strain evidence="2">UCB-OBI-ISO-001</strain>
        <tissue evidence="2">Gonad</tissue>
    </source>
</reference>